<name>A0ABM7RAA9_9BACT</name>
<keyword evidence="2" id="KW-0176">Collagen</keyword>
<evidence type="ECO:0000313" key="2">
    <source>
        <dbReference type="EMBL" id="BCX46538.1"/>
    </source>
</evidence>
<dbReference type="RefSeq" id="WP_338688215.1">
    <property type="nucleotide sequence ID" value="NZ_AP024702.1"/>
</dbReference>
<keyword evidence="3" id="KW-1185">Reference proteome</keyword>
<protein>
    <submittedName>
        <fullName evidence="2">Collagen triplehelix repeat-containing protein</fullName>
    </submittedName>
</protein>
<evidence type="ECO:0000256" key="1">
    <source>
        <dbReference type="SAM" id="SignalP"/>
    </source>
</evidence>
<sequence>MNPLRTACFFLLSASACFAADPPPILSHQGRISVGSTNWSALGYFKFALVDAAGTATYWSNDGTGTGGGEPTAAVEVVVANGHYGVGLGDASIANMTAIPASVFSDNDDVRLRVWFGQMATGPFELLTPDRRITSTGYALNATTAQSVPDASITLGKLDLGGASGQVLTTDGSAASWADLLDNDAGNEVNTSLVLNGTTLELTDAGGTLSQDLASLLGNDWGSLTGVPAGFADGVDDVEDGDTDDTNELQSWSTLPGIPGGFADNIDDVDDADASTTNEIQDLSLAGDTLSISGGGTSADLSQYFLGDGSESYSGTLTAIGGGVRVDNNVAFSAKDSAGTYREMLKKSVNDETQLATATGENIIFKDGSNVNMTITGNNGYVGVGEATPLARLHIRGSDTGYSASDTADVYIEDQDAGLSLLSTQASSLGSYLNFVEVDSGTGKQTDRWTLERETTGGTGDSSIRLEYFDGAVTEAVSFATNGDATFGGDLKLGSAKAGKLQIPSSAFSPTLASFAFYNGDWISPFGNDTIAFVAPVFLPNGCTVTAVRFHLFDDAPDDFTNFDGALRKRVADEVTTTLLAELTGATTSSAAPSITTRSDITITDPVITSEAAYSISVEMTFNTTSSFGLRFYGATIEYQYDTVTP</sequence>
<feature type="chain" id="PRO_5047119038" evidence="1">
    <location>
        <begin position="20"/>
        <end position="646"/>
    </location>
</feature>
<accession>A0ABM7RAA9</accession>
<gene>
    <name evidence="2" type="ORF">HAHE_04460</name>
</gene>
<dbReference type="PROSITE" id="PS51257">
    <property type="entry name" value="PROKAR_LIPOPROTEIN"/>
    <property type="match status" value="1"/>
</dbReference>
<dbReference type="EMBL" id="AP024702">
    <property type="protein sequence ID" value="BCX46538.1"/>
    <property type="molecule type" value="Genomic_DNA"/>
</dbReference>
<organism evidence="2 3">
    <name type="scientific">Haloferula helveola</name>
    <dbReference type="NCBI Taxonomy" id="490095"/>
    <lineage>
        <taxon>Bacteria</taxon>
        <taxon>Pseudomonadati</taxon>
        <taxon>Verrucomicrobiota</taxon>
        <taxon>Verrucomicrobiia</taxon>
        <taxon>Verrucomicrobiales</taxon>
        <taxon>Verrucomicrobiaceae</taxon>
        <taxon>Haloferula</taxon>
    </lineage>
</organism>
<evidence type="ECO:0000313" key="3">
    <source>
        <dbReference type="Proteomes" id="UP001374893"/>
    </source>
</evidence>
<reference evidence="2 3" key="1">
    <citation type="submission" date="2021-06" db="EMBL/GenBank/DDBJ databases">
        <title>Complete genome of Haloferula helveola possessing various polysaccharide degrading enzymes.</title>
        <authorList>
            <person name="Takami H."/>
            <person name="Huang C."/>
            <person name="Hamasaki K."/>
        </authorList>
    </citation>
    <scope>NUCLEOTIDE SEQUENCE [LARGE SCALE GENOMIC DNA]</scope>
    <source>
        <strain evidence="2 3">CN-1</strain>
    </source>
</reference>
<feature type="signal peptide" evidence="1">
    <location>
        <begin position="1"/>
        <end position="19"/>
    </location>
</feature>
<dbReference type="Proteomes" id="UP001374893">
    <property type="component" value="Chromosome"/>
</dbReference>
<keyword evidence="1" id="KW-0732">Signal</keyword>
<proteinExistence type="predicted"/>